<protein>
    <submittedName>
        <fullName evidence="1">Uncharacterized protein</fullName>
    </submittedName>
</protein>
<name>A0ACC3MK36_9PEZI</name>
<proteinExistence type="predicted"/>
<dbReference type="Proteomes" id="UP001281147">
    <property type="component" value="Unassembled WGS sequence"/>
</dbReference>
<dbReference type="EMBL" id="JAUTXU010000225">
    <property type="protein sequence ID" value="KAK3697497.1"/>
    <property type="molecule type" value="Genomic_DNA"/>
</dbReference>
<gene>
    <name evidence="1" type="ORF">LTR37_017443</name>
</gene>
<sequence length="460" mass="51230">MFNDPNEWRTRFGVYDVNNEGATAGDDDEHANTPPAGPFQAPTRLAPAHNTHAQAGHPVPTNPFYAPRKGDKLTEASDPQGPQLPNFRDGFAPFDDPMGGNMGFNQGRAVMHQHTLPRMNPFGHYGGLTPAELFTRTNAVGIAQNMGQYDPLQQQPGYGHGPRLPAPTYAYVPANNQPRPPNNNPLPQVNSQPQPNPLDFLYQNTYNIIPRRPDIPRPVAFYPPPPAERSTSVNNIGKRTEDPNTTYGVLLQGKPPANVKPPKGFAIGLIEICTFLPSWFQLPMPIVRAWMNTWNRRPLAKAQLDPLNQLSFKNMETTENKVQKQLGVGGECFFGMAKWNGAEARRTKPKINDLTADHWLLRTKYEGGTGNDSGFCHISLRDVYSSVPRANWPTGEDRLLLTMCLEFAYNNPGLDLDTSHFEWIVRRNNFTTPPGLVLDATHDIAALQRLENRVPTPPKP</sequence>
<evidence type="ECO:0000313" key="2">
    <source>
        <dbReference type="Proteomes" id="UP001281147"/>
    </source>
</evidence>
<organism evidence="1 2">
    <name type="scientific">Vermiconidia calcicola</name>
    <dbReference type="NCBI Taxonomy" id="1690605"/>
    <lineage>
        <taxon>Eukaryota</taxon>
        <taxon>Fungi</taxon>
        <taxon>Dikarya</taxon>
        <taxon>Ascomycota</taxon>
        <taxon>Pezizomycotina</taxon>
        <taxon>Dothideomycetes</taxon>
        <taxon>Dothideomycetidae</taxon>
        <taxon>Mycosphaerellales</taxon>
        <taxon>Extremaceae</taxon>
        <taxon>Vermiconidia</taxon>
    </lineage>
</organism>
<evidence type="ECO:0000313" key="1">
    <source>
        <dbReference type="EMBL" id="KAK3697497.1"/>
    </source>
</evidence>
<comment type="caution">
    <text evidence="1">The sequence shown here is derived from an EMBL/GenBank/DDBJ whole genome shotgun (WGS) entry which is preliminary data.</text>
</comment>
<reference evidence="1" key="1">
    <citation type="submission" date="2023-07" db="EMBL/GenBank/DDBJ databases">
        <title>Black Yeasts Isolated from many extreme environments.</title>
        <authorList>
            <person name="Coleine C."/>
            <person name="Stajich J.E."/>
            <person name="Selbmann L."/>
        </authorList>
    </citation>
    <scope>NUCLEOTIDE SEQUENCE</scope>
    <source>
        <strain evidence="1">CCFEE 5714</strain>
    </source>
</reference>
<keyword evidence="2" id="KW-1185">Reference proteome</keyword>
<accession>A0ACC3MK36</accession>